<sequence>MSNKINFNDHLDDMMERLMNEDLSSDQLDLEIRRSKALCQIAEKKISDKKMALEFVLVVSKGDIDERMIPVVFGEEFKRIGDHQQKKSNENS</sequence>
<keyword evidence="2" id="KW-1185">Reference proteome</keyword>
<proteinExistence type="predicted"/>
<dbReference type="RefSeq" id="WP_330937453.1">
    <property type="nucleotide sequence ID" value="NZ_JAZGJU010000040.1"/>
</dbReference>
<accession>A0ABU7R2V0</accession>
<reference evidence="1 2" key="1">
    <citation type="submission" date="2024-01" db="EMBL/GenBank/DDBJ databases">
        <title>Whole genome of Chryseobacterium arthrosphaerae NNCa 2741.</title>
        <authorList>
            <person name="Boriskina E.V."/>
            <person name="Gordinskaya N.A."/>
            <person name="Kropotov V.S."/>
            <person name="Alekseeva A.E."/>
            <person name="Makhova M.A."/>
            <person name="Kryazhev D.V."/>
            <person name="Shkurkina I.S."/>
        </authorList>
    </citation>
    <scope>NUCLEOTIDE SEQUENCE [LARGE SCALE GENOMIC DNA]</scope>
    <source>
        <strain evidence="1 2">NNCa 2741</strain>
    </source>
</reference>
<dbReference type="Proteomes" id="UP001350005">
    <property type="component" value="Unassembled WGS sequence"/>
</dbReference>
<comment type="caution">
    <text evidence="1">The sequence shown here is derived from an EMBL/GenBank/DDBJ whole genome shotgun (WGS) entry which is preliminary data.</text>
</comment>
<evidence type="ECO:0000313" key="1">
    <source>
        <dbReference type="EMBL" id="MEE6129145.1"/>
    </source>
</evidence>
<gene>
    <name evidence="1" type="ORF">V2E39_17220</name>
</gene>
<name>A0ABU7R2V0_9FLAO</name>
<organism evidence="1 2">
    <name type="scientific">Chryseobacterium arthrosphaerae</name>
    <dbReference type="NCBI Taxonomy" id="651561"/>
    <lineage>
        <taxon>Bacteria</taxon>
        <taxon>Pseudomonadati</taxon>
        <taxon>Bacteroidota</taxon>
        <taxon>Flavobacteriia</taxon>
        <taxon>Flavobacteriales</taxon>
        <taxon>Weeksellaceae</taxon>
        <taxon>Chryseobacterium group</taxon>
        <taxon>Chryseobacterium</taxon>
    </lineage>
</organism>
<protein>
    <submittedName>
        <fullName evidence="1">Uncharacterized protein</fullName>
    </submittedName>
</protein>
<evidence type="ECO:0000313" key="2">
    <source>
        <dbReference type="Proteomes" id="UP001350005"/>
    </source>
</evidence>
<dbReference type="EMBL" id="JAZGJU010000040">
    <property type="protein sequence ID" value="MEE6129145.1"/>
    <property type="molecule type" value="Genomic_DNA"/>
</dbReference>